<keyword evidence="1 5" id="KW-0547">Nucleotide-binding</keyword>
<dbReference type="WBParaSite" id="Gr19_v10_g16033.t1">
    <property type="protein sequence ID" value="Gr19_v10_g16033.t1"/>
    <property type="gene ID" value="Gr19_v10_g16033"/>
</dbReference>
<evidence type="ECO:0000313" key="10">
    <source>
        <dbReference type="WBParaSite" id="Gr19_v10_g16033.t1"/>
    </source>
</evidence>
<dbReference type="Gene3D" id="3.40.50.300">
    <property type="entry name" value="P-loop containing nucleotide triphosphate hydrolases"/>
    <property type="match status" value="2"/>
</dbReference>
<comment type="catalytic activity">
    <reaction evidence="5">
        <text>ATP + H2O = ADP + phosphate + H(+)</text>
        <dbReference type="Rhea" id="RHEA:13065"/>
        <dbReference type="ChEBI" id="CHEBI:15377"/>
        <dbReference type="ChEBI" id="CHEBI:15378"/>
        <dbReference type="ChEBI" id="CHEBI:30616"/>
        <dbReference type="ChEBI" id="CHEBI:43474"/>
        <dbReference type="ChEBI" id="CHEBI:456216"/>
        <dbReference type="EC" id="3.6.4.13"/>
    </reaction>
</comment>
<comment type="similarity">
    <text evidence="5">Belongs to the DEAD box helicase family.</text>
</comment>
<reference evidence="10" key="1">
    <citation type="submission" date="2022-11" db="UniProtKB">
        <authorList>
            <consortium name="WormBaseParasite"/>
        </authorList>
    </citation>
    <scope>IDENTIFICATION</scope>
</reference>
<dbReference type="InterPro" id="IPR001650">
    <property type="entry name" value="Helicase_C-like"/>
</dbReference>
<organism evidence="9 10">
    <name type="scientific">Globodera rostochiensis</name>
    <name type="common">Golden nematode worm</name>
    <name type="synonym">Heterodera rostochiensis</name>
    <dbReference type="NCBI Taxonomy" id="31243"/>
    <lineage>
        <taxon>Eukaryota</taxon>
        <taxon>Metazoa</taxon>
        <taxon>Ecdysozoa</taxon>
        <taxon>Nematoda</taxon>
        <taxon>Chromadorea</taxon>
        <taxon>Rhabditida</taxon>
        <taxon>Tylenchina</taxon>
        <taxon>Tylenchomorpha</taxon>
        <taxon>Tylenchoidea</taxon>
        <taxon>Heteroderidae</taxon>
        <taxon>Heteroderinae</taxon>
        <taxon>Globodera</taxon>
    </lineage>
</organism>
<dbReference type="SMART" id="SM00487">
    <property type="entry name" value="DEXDc"/>
    <property type="match status" value="1"/>
</dbReference>
<dbReference type="CDD" id="cd18787">
    <property type="entry name" value="SF2_C_DEAD"/>
    <property type="match status" value="1"/>
</dbReference>
<dbReference type="Pfam" id="PF00271">
    <property type="entry name" value="Helicase_C"/>
    <property type="match status" value="1"/>
</dbReference>
<dbReference type="Pfam" id="PF00270">
    <property type="entry name" value="DEAD"/>
    <property type="match status" value="1"/>
</dbReference>
<evidence type="ECO:0000256" key="2">
    <source>
        <dbReference type="ARBA" id="ARBA00022801"/>
    </source>
</evidence>
<keyword evidence="3 5" id="KW-0067">ATP-binding</keyword>
<dbReference type="GO" id="GO:0003723">
    <property type="term" value="F:RNA binding"/>
    <property type="evidence" value="ECO:0007669"/>
    <property type="project" value="UniProtKB-UniRule"/>
</dbReference>
<dbReference type="GO" id="GO:0016787">
    <property type="term" value="F:hydrolase activity"/>
    <property type="evidence" value="ECO:0007669"/>
    <property type="project" value="UniProtKB-KW"/>
</dbReference>
<name>A0A914HD68_GLORO</name>
<keyword evidence="5" id="KW-0347">Helicase</keyword>
<evidence type="ECO:0000256" key="5">
    <source>
        <dbReference type="RuleBase" id="RU365068"/>
    </source>
</evidence>
<evidence type="ECO:0000256" key="3">
    <source>
        <dbReference type="ARBA" id="ARBA00022840"/>
    </source>
</evidence>
<evidence type="ECO:0000313" key="9">
    <source>
        <dbReference type="Proteomes" id="UP000887572"/>
    </source>
</evidence>
<keyword evidence="4 5" id="KW-0694">RNA-binding</keyword>
<dbReference type="GO" id="GO:0005524">
    <property type="term" value="F:ATP binding"/>
    <property type="evidence" value="ECO:0007669"/>
    <property type="project" value="UniProtKB-UniRule"/>
</dbReference>
<evidence type="ECO:0000256" key="6">
    <source>
        <dbReference type="SAM" id="MobiDB-lite"/>
    </source>
</evidence>
<dbReference type="AlphaFoldDB" id="A0A914HD68"/>
<dbReference type="InterPro" id="IPR014001">
    <property type="entry name" value="Helicase_ATP-bd"/>
</dbReference>
<evidence type="ECO:0000259" key="8">
    <source>
        <dbReference type="PROSITE" id="PS51194"/>
    </source>
</evidence>
<dbReference type="SMART" id="SM00490">
    <property type="entry name" value="HELICc"/>
    <property type="match status" value="1"/>
</dbReference>
<feature type="region of interest" description="Disordered" evidence="6">
    <location>
        <begin position="1"/>
        <end position="20"/>
    </location>
</feature>
<dbReference type="PROSITE" id="PS51192">
    <property type="entry name" value="HELICASE_ATP_BIND_1"/>
    <property type="match status" value="1"/>
</dbReference>
<comment type="function">
    <text evidence="5">RNA helicase.</text>
</comment>
<dbReference type="SUPFAM" id="SSF52540">
    <property type="entry name" value="P-loop containing nucleoside triphosphate hydrolases"/>
    <property type="match status" value="1"/>
</dbReference>
<feature type="domain" description="Helicase ATP-binding" evidence="7">
    <location>
        <begin position="150"/>
        <end position="341"/>
    </location>
</feature>
<proteinExistence type="inferred from homology"/>
<evidence type="ECO:0000259" key="7">
    <source>
        <dbReference type="PROSITE" id="PS51192"/>
    </source>
</evidence>
<dbReference type="PANTHER" id="PTHR24031">
    <property type="entry name" value="RNA HELICASE"/>
    <property type="match status" value="1"/>
</dbReference>
<dbReference type="InterPro" id="IPR027417">
    <property type="entry name" value="P-loop_NTPase"/>
</dbReference>
<comment type="domain">
    <text evidence="5">The Q motif is unique to and characteristic of the DEAD box family of RNA helicases and controls ATP binding and hydrolysis.</text>
</comment>
<evidence type="ECO:0000256" key="1">
    <source>
        <dbReference type="ARBA" id="ARBA00022741"/>
    </source>
</evidence>
<evidence type="ECO:0000256" key="4">
    <source>
        <dbReference type="ARBA" id="ARBA00022884"/>
    </source>
</evidence>
<feature type="domain" description="Helicase C-terminal" evidence="8">
    <location>
        <begin position="381"/>
        <end position="528"/>
    </location>
</feature>
<dbReference type="Proteomes" id="UP000887572">
    <property type="component" value="Unplaced"/>
</dbReference>
<dbReference type="GO" id="GO:0003724">
    <property type="term" value="F:RNA helicase activity"/>
    <property type="evidence" value="ECO:0007669"/>
    <property type="project" value="UniProtKB-EC"/>
</dbReference>
<keyword evidence="2 5" id="KW-0378">Hydrolase</keyword>
<sequence length="548" mass="61834">MNSSVNSCEAGDVCSSSTSSGDEFVDLDLEFSSAGEMLFSLPKKDKSFVEQSLKEIEAGCQKEGGGVVELSYPRVGLPHVGPTAQTKIVLPAWVVESKRFSAQIDTSDDHMHNGLQLDNLRPEFLHILQKSISFWFPVQRSVLPTLLQSANSVLPPRDLVICSPTGSGKTLCYVLPMLNALRICAFSPSSVFALVIAPVMNLEFEKLNFFGANIVLLGKNDYRSERSALFPNGTRKCKAHVIVATPGRFVEHLLDENGDLDLSMLRYLVVDEADRMQDMARMEWLELVEKYANVPSVGTLSVSSLTDRSHNNWLQRILVSATLSLDVHSLHNWNLRCPILFQAEKQMDEGSTKPSVILPSSLTHKLIVCKQNTKPLFLYRQIVDNSDKWNRVIVFVNTKQTSKRLSTLMFTLSKKRIKVAEFSANLFKNRRQKLLREFQKGEIQVLIACDVLSRGIDVLDVDCVINYDLPINERIFIHRAGRTARAMKEGVLVSLTTKEEKMKLKKLLSENNLWDGIQKTKANDLDFDDEILHAYEKALIKLKKRFEK</sequence>
<keyword evidence="9" id="KW-1185">Reference proteome</keyword>
<dbReference type="PROSITE" id="PS51194">
    <property type="entry name" value="HELICASE_CTER"/>
    <property type="match status" value="1"/>
</dbReference>
<accession>A0A914HD68</accession>
<protein>
    <recommendedName>
        <fullName evidence="5">ATP-dependent RNA helicase</fullName>
        <ecNumber evidence="5">3.6.4.13</ecNumber>
    </recommendedName>
</protein>
<dbReference type="InterPro" id="IPR011545">
    <property type="entry name" value="DEAD/DEAH_box_helicase_dom"/>
</dbReference>
<dbReference type="EC" id="3.6.4.13" evidence="5"/>